<dbReference type="EMBL" id="FLUL01000001">
    <property type="protein sequence ID" value="SBV92021.1"/>
    <property type="molecule type" value="Genomic_DNA"/>
</dbReference>
<dbReference type="InterPro" id="IPR000866">
    <property type="entry name" value="AhpC/TSA"/>
</dbReference>
<accession>A0A212IXT1</accession>
<gene>
    <name evidence="2" type="ORF">KL86DYS2_10287</name>
</gene>
<dbReference type="SUPFAM" id="SSF52833">
    <property type="entry name" value="Thioredoxin-like"/>
    <property type="match status" value="1"/>
</dbReference>
<name>A0A212IXT1_9BACT</name>
<dbReference type="RefSeq" id="WP_291125679.1">
    <property type="nucleotide sequence ID" value="NZ_LT599021.1"/>
</dbReference>
<dbReference type="Pfam" id="PF00578">
    <property type="entry name" value="AhpC-TSA"/>
    <property type="match status" value="1"/>
</dbReference>
<dbReference type="InterPro" id="IPR036249">
    <property type="entry name" value="Thioredoxin-like_sf"/>
</dbReference>
<dbReference type="Gene3D" id="3.40.30.10">
    <property type="entry name" value="Glutaredoxin"/>
    <property type="match status" value="1"/>
</dbReference>
<reference evidence="2" key="1">
    <citation type="submission" date="2016-04" db="EMBL/GenBank/DDBJ databases">
        <authorList>
            <person name="Evans L.H."/>
            <person name="Alamgir A."/>
            <person name="Owens N."/>
            <person name="Weber N.D."/>
            <person name="Virtaneva K."/>
            <person name="Barbian K."/>
            <person name="Babar A."/>
            <person name="Rosenke K."/>
        </authorList>
    </citation>
    <scope>NUCLEOTIDE SEQUENCE</scope>
    <source>
        <strain evidence="2">86-2</strain>
    </source>
</reference>
<protein>
    <recommendedName>
        <fullName evidence="1">Alkyl hydroperoxide reductase subunit C/ Thiol specific antioxidant domain-containing protein</fullName>
    </recommendedName>
</protein>
<evidence type="ECO:0000259" key="1">
    <source>
        <dbReference type="Pfam" id="PF00578"/>
    </source>
</evidence>
<dbReference type="AlphaFoldDB" id="A0A212IXT1"/>
<organism evidence="2">
    <name type="scientific">uncultured Dysgonomonas sp</name>
    <dbReference type="NCBI Taxonomy" id="206096"/>
    <lineage>
        <taxon>Bacteria</taxon>
        <taxon>Pseudomonadati</taxon>
        <taxon>Bacteroidota</taxon>
        <taxon>Bacteroidia</taxon>
        <taxon>Bacteroidales</taxon>
        <taxon>Dysgonomonadaceae</taxon>
        <taxon>Dysgonomonas</taxon>
        <taxon>environmental samples</taxon>
    </lineage>
</organism>
<sequence length="169" mass="19262">MKYAKYFLFVGIALIGLSSNTTRTSGLSSEGIYPGNLFPDIKNLENKSGTKMNLSDLKGQKILVNFWAAYDASSHKDNVLFANVIENKKYPVRMVSVSFDKNESVFERTLTMDRIDAKYQFIAKNDAYSSLYDHYQLRKGFKNYLIDENGVIMAMNLSPNDLDQLLKKN</sequence>
<evidence type="ECO:0000313" key="2">
    <source>
        <dbReference type="EMBL" id="SBV92021.1"/>
    </source>
</evidence>
<proteinExistence type="predicted"/>
<feature type="domain" description="Alkyl hydroperoxide reductase subunit C/ Thiol specific antioxidant" evidence="1">
    <location>
        <begin position="35"/>
        <end position="154"/>
    </location>
</feature>